<dbReference type="AlphaFoldDB" id="A0A5N6LLI0"/>
<comment type="caution">
    <text evidence="1">The sequence shown here is derived from an EMBL/GenBank/DDBJ whole genome shotgun (WGS) entry which is preliminary data.</text>
</comment>
<sequence length="130" mass="14510">MSRRKKLNIITTESNLALKDHVAFETQGLHKSEMEGGVSSSQEFQSTNEQGINGLGCDRGYSALICPAFDDHVASIINGANLCNDVNILKESDFWRDLLTTIDIQEGPKIWSITRFCGKFVETLVRVDIF</sequence>
<organism evidence="1 2">
    <name type="scientific">Mikania micrantha</name>
    <name type="common">bitter vine</name>
    <dbReference type="NCBI Taxonomy" id="192012"/>
    <lineage>
        <taxon>Eukaryota</taxon>
        <taxon>Viridiplantae</taxon>
        <taxon>Streptophyta</taxon>
        <taxon>Embryophyta</taxon>
        <taxon>Tracheophyta</taxon>
        <taxon>Spermatophyta</taxon>
        <taxon>Magnoliopsida</taxon>
        <taxon>eudicotyledons</taxon>
        <taxon>Gunneridae</taxon>
        <taxon>Pentapetalae</taxon>
        <taxon>asterids</taxon>
        <taxon>campanulids</taxon>
        <taxon>Asterales</taxon>
        <taxon>Asteraceae</taxon>
        <taxon>Asteroideae</taxon>
        <taxon>Heliantheae alliance</taxon>
        <taxon>Eupatorieae</taxon>
        <taxon>Mikania</taxon>
    </lineage>
</organism>
<evidence type="ECO:0000313" key="1">
    <source>
        <dbReference type="EMBL" id="KAD2393046.1"/>
    </source>
</evidence>
<protein>
    <submittedName>
        <fullName evidence="1">Uncharacterized protein</fullName>
    </submittedName>
</protein>
<proteinExistence type="predicted"/>
<reference evidence="1 2" key="1">
    <citation type="submission" date="2019-05" db="EMBL/GenBank/DDBJ databases">
        <title>Mikania micrantha, genome provides insights into the molecular mechanism of rapid growth.</title>
        <authorList>
            <person name="Liu B."/>
        </authorList>
    </citation>
    <scope>NUCLEOTIDE SEQUENCE [LARGE SCALE GENOMIC DNA]</scope>
    <source>
        <strain evidence="1">NLD-2019</strain>
        <tissue evidence="1">Leaf</tissue>
    </source>
</reference>
<keyword evidence="2" id="KW-1185">Reference proteome</keyword>
<name>A0A5N6LLI0_9ASTR</name>
<gene>
    <name evidence="1" type="ORF">E3N88_40023</name>
</gene>
<dbReference type="EMBL" id="SZYD01000019">
    <property type="protein sequence ID" value="KAD2393046.1"/>
    <property type="molecule type" value="Genomic_DNA"/>
</dbReference>
<evidence type="ECO:0000313" key="2">
    <source>
        <dbReference type="Proteomes" id="UP000326396"/>
    </source>
</evidence>
<dbReference type="Proteomes" id="UP000326396">
    <property type="component" value="Linkage Group LG9"/>
</dbReference>
<accession>A0A5N6LLI0</accession>